<dbReference type="PROSITE" id="PS51864">
    <property type="entry name" value="ASTACIN"/>
    <property type="match status" value="1"/>
</dbReference>
<evidence type="ECO:0000313" key="10">
    <source>
        <dbReference type="Proteomes" id="UP001497382"/>
    </source>
</evidence>
<feature type="non-terminal residue" evidence="9">
    <location>
        <position position="67"/>
    </location>
</feature>
<gene>
    <name evidence="9" type="ORF">LARSCL_LOCUS19631</name>
</gene>
<dbReference type="GO" id="GO:0006508">
    <property type="term" value="P:proteolysis"/>
    <property type="evidence" value="ECO:0007669"/>
    <property type="project" value="UniProtKB-KW"/>
</dbReference>
<name>A0AAV2BJL8_9ARAC</name>
<dbReference type="SUPFAM" id="SSF55486">
    <property type="entry name" value="Metalloproteases ('zincins'), catalytic domain"/>
    <property type="match status" value="1"/>
</dbReference>
<evidence type="ECO:0000256" key="6">
    <source>
        <dbReference type="PROSITE-ProRule" id="PRU01211"/>
    </source>
</evidence>
<dbReference type="Gene3D" id="3.40.390.10">
    <property type="entry name" value="Collagenase (Catalytic Domain)"/>
    <property type="match status" value="1"/>
</dbReference>
<dbReference type="EC" id="3.4.24.-" evidence="7"/>
<evidence type="ECO:0000313" key="9">
    <source>
        <dbReference type="EMBL" id="CAL1296102.1"/>
    </source>
</evidence>
<comment type="caution">
    <text evidence="6">Lacks conserved residue(s) required for the propagation of feature annotation.</text>
</comment>
<dbReference type="Proteomes" id="UP001497382">
    <property type="component" value="Unassembled WGS sequence"/>
</dbReference>
<dbReference type="PRINTS" id="PR00480">
    <property type="entry name" value="ASTACIN"/>
</dbReference>
<reference evidence="9 10" key="1">
    <citation type="submission" date="2024-04" db="EMBL/GenBank/DDBJ databases">
        <authorList>
            <person name="Rising A."/>
            <person name="Reimegard J."/>
            <person name="Sonavane S."/>
            <person name="Akerstrom W."/>
            <person name="Nylinder S."/>
            <person name="Hedman E."/>
            <person name="Kallberg Y."/>
        </authorList>
    </citation>
    <scope>NUCLEOTIDE SEQUENCE [LARGE SCALE GENOMIC DNA]</scope>
</reference>
<dbReference type="GO" id="GO:0004222">
    <property type="term" value="F:metalloendopeptidase activity"/>
    <property type="evidence" value="ECO:0007669"/>
    <property type="project" value="UniProtKB-UniRule"/>
</dbReference>
<evidence type="ECO:0000256" key="7">
    <source>
        <dbReference type="RuleBase" id="RU361183"/>
    </source>
</evidence>
<dbReference type="EMBL" id="CAXIEN010000389">
    <property type="protein sequence ID" value="CAL1296102.1"/>
    <property type="molecule type" value="Genomic_DNA"/>
</dbReference>
<evidence type="ECO:0000256" key="1">
    <source>
        <dbReference type="ARBA" id="ARBA00022670"/>
    </source>
</evidence>
<proteinExistence type="predicted"/>
<dbReference type="GO" id="GO:0046872">
    <property type="term" value="F:metal ion binding"/>
    <property type="evidence" value="ECO:0007669"/>
    <property type="project" value="UniProtKB-KW"/>
</dbReference>
<keyword evidence="3 7" id="KW-0378">Hydrolase</keyword>
<keyword evidence="5 7" id="KW-0482">Metalloprotease</keyword>
<keyword evidence="10" id="KW-1185">Reference proteome</keyword>
<comment type="cofactor">
    <cofactor evidence="7">
        <name>Zn(2+)</name>
        <dbReference type="ChEBI" id="CHEBI:29105"/>
    </cofactor>
    <text evidence="7">Binds 1 zinc ion per subunit.</text>
</comment>
<sequence length="67" mass="7821">MHSLGFIHEHNRPDRDGFIIVVWDNILEDAKSNFKKQSEEKVTPLGVEYDYDSVMHYGAYEFAIDSD</sequence>
<evidence type="ECO:0000256" key="2">
    <source>
        <dbReference type="ARBA" id="ARBA00022723"/>
    </source>
</evidence>
<evidence type="ECO:0000256" key="5">
    <source>
        <dbReference type="ARBA" id="ARBA00023049"/>
    </source>
</evidence>
<dbReference type="AlphaFoldDB" id="A0AAV2BJL8"/>
<keyword evidence="1 7" id="KW-0645">Protease</keyword>
<keyword evidence="2 7" id="KW-0479">Metal-binding</keyword>
<evidence type="ECO:0000256" key="3">
    <source>
        <dbReference type="ARBA" id="ARBA00022801"/>
    </source>
</evidence>
<evidence type="ECO:0000259" key="8">
    <source>
        <dbReference type="PROSITE" id="PS51864"/>
    </source>
</evidence>
<dbReference type="Pfam" id="PF01400">
    <property type="entry name" value="Astacin"/>
    <property type="match status" value="1"/>
</dbReference>
<protein>
    <recommendedName>
        <fullName evidence="7">Metalloendopeptidase</fullName>
        <ecNumber evidence="7">3.4.24.-</ecNumber>
    </recommendedName>
</protein>
<organism evidence="9 10">
    <name type="scientific">Larinioides sclopetarius</name>
    <dbReference type="NCBI Taxonomy" id="280406"/>
    <lineage>
        <taxon>Eukaryota</taxon>
        <taxon>Metazoa</taxon>
        <taxon>Ecdysozoa</taxon>
        <taxon>Arthropoda</taxon>
        <taxon>Chelicerata</taxon>
        <taxon>Arachnida</taxon>
        <taxon>Araneae</taxon>
        <taxon>Araneomorphae</taxon>
        <taxon>Entelegynae</taxon>
        <taxon>Araneoidea</taxon>
        <taxon>Araneidae</taxon>
        <taxon>Larinioides</taxon>
    </lineage>
</organism>
<dbReference type="PANTHER" id="PTHR10127:SF780">
    <property type="entry name" value="METALLOENDOPEPTIDASE"/>
    <property type="match status" value="1"/>
</dbReference>
<dbReference type="PANTHER" id="PTHR10127">
    <property type="entry name" value="DISCOIDIN, CUB, EGF, LAMININ , AND ZINC METALLOPROTEASE DOMAIN CONTAINING"/>
    <property type="match status" value="1"/>
</dbReference>
<dbReference type="InterPro" id="IPR024079">
    <property type="entry name" value="MetalloPept_cat_dom_sf"/>
</dbReference>
<accession>A0AAV2BJL8</accession>
<evidence type="ECO:0000256" key="4">
    <source>
        <dbReference type="ARBA" id="ARBA00022833"/>
    </source>
</evidence>
<keyword evidence="4 7" id="KW-0862">Zinc</keyword>
<comment type="caution">
    <text evidence="9">The sequence shown here is derived from an EMBL/GenBank/DDBJ whole genome shotgun (WGS) entry which is preliminary data.</text>
</comment>
<dbReference type="InterPro" id="IPR001506">
    <property type="entry name" value="Peptidase_M12A"/>
</dbReference>
<feature type="domain" description="Peptidase M12A" evidence="8">
    <location>
        <begin position="1"/>
        <end position="67"/>
    </location>
</feature>